<reference evidence="2" key="1">
    <citation type="submission" date="2022-04" db="EMBL/GenBank/DDBJ databases">
        <title>Diverse halophilic archaea isolated from saline environments.</title>
        <authorList>
            <person name="Cui H.-L."/>
        </authorList>
    </citation>
    <scope>NUCLEOTIDE SEQUENCE</scope>
    <source>
        <strain evidence="2">XZYJT40</strain>
    </source>
</reference>
<keyword evidence="3" id="KW-1185">Reference proteome</keyword>
<gene>
    <name evidence="2" type="ORF">M0R88_00020</name>
</gene>
<dbReference type="Proteomes" id="UP000830434">
    <property type="component" value="Chromosome"/>
</dbReference>
<evidence type="ECO:0000313" key="2">
    <source>
        <dbReference type="EMBL" id="UPW00506.1"/>
    </source>
</evidence>
<evidence type="ECO:0000259" key="1">
    <source>
        <dbReference type="Pfam" id="PF18545"/>
    </source>
</evidence>
<protein>
    <recommendedName>
        <fullName evidence="1">Halobacterial output domain-containing protein</fullName>
    </recommendedName>
</protein>
<accession>A0A8U0IIJ3</accession>
<organism evidence="2 3">
    <name type="scientific">Halorussus gelatinilyticus</name>
    <dbReference type="NCBI Taxonomy" id="2937524"/>
    <lineage>
        <taxon>Archaea</taxon>
        <taxon>Methanobacteriati</taxon>
        <taxon>Methanobacteriota</taxon>
        <taxon>Stenosarchaea group</taxon>
        <taxon>Halobacteria</taxon>
        <taxon>Halobacteriales</taxon>
        <taxon>Haladaptataceae</taxon>
        <taxon>Halorussus</taxon>
    </lineage>
</organism>
<dbReference type="InterPro" id="IPR040624">
    <property type="entry name" value="HalOD1"/>
</dbReference>
<evidence type="ECO:0000313" key="3">
    <source>
        <dbReference type="Proteomes" id="UP000830434"/>
    </source>
</evidence>
<name>A0A8U0IIJ3_9EURY</name>
<dbReference type="AlphaFoldDB" id="A0A8U0IIJ3"/>
<proteinExistence type="predicted"/>
<dbReference type="GeneID" id="72188193"/>
<dbReference type="Pfam" id="PF18545">
    <property type="entry name" value="HalOD1"/>
    <property type="match status" value="1"/>
</dbReference>
<dbReference type="EMBL" id="CP096658">
    <property type="protein sequence ID" value="UPW00506.1"/>
    <property type="molecule type" value="Genomic_DNA"/>
</dbReference>
<dbReference type="RefSeq" id="WP_248654917.1">
    <property type="nucleotide sequence ID" value="NZ_CP096658.1"/>
</dbReference>
<dbReference type="KEGG" id="haxz:M0R88_00020"/>
<feature type="domain" description="Halobacterial output" evidence="1">
    <location>
        <begin position="29"/>
        <end position="77"/>
    </location>
</feature>
<sequence>MSEESPELASETLRSAPSVEARRRLIENDESASEAVLAAVANAEATEVNALPPLGDELDVEGLDALVDAETTPSAGGLVFTRTEELNADIEVSFRYAGYDVTVSENYVLLE</sequence>